<dbReference type="AlphaFoldDB" id="A0A9D1SUG2"/>
<dbReference type="Pfam" id="PF01661">
    <property type="entry name" value="Macro"/>
    <property type="match status" value="1"/>
</dbReference>
<reference evidence="2" key="1">
    <citation type="submission" date="2020-10" db="EMBL/GenBank/DDBJ databases">
        <authorList>
            <person name="Gilroy R."/>
        </authorList>
    </citation>
    <scope>NUCLEOTIDE SEQUENCE</scope>
    <source>
        <strain evidence="2">ChiSjej4B22-8349</strain>
    </source>
</reference>
<feature type="domain" description="Macro" evidence="1">
    <location>
        <begin position="25"/>
        <end position="229"/>
    </location>
</feature>
<dbReference type="PROSITE" id="PS51154">
    <property type="entry name" value="MACRO"/>
    <property type="match status" value="1"/>
</dbReference>
<dbReference type="Gene3D" id="3.40.220.10">
    <property type="entry name" value="Leucine Aminopeptidase, subunit E, domain 1"/>
    <property type="match status" value="1"/>
</dbReference>
<accession>A0A9D1SUG2</accession>
<dbReference type="SUPFAM" id="SSF52949">
    <property type="entry name" value="Macro domain-like"/>
    <property type="match status" value="1"/>
</dbReference>
<evidence type="ECO:0000313" key="3">
    <source>
        <dbReference type="Proteomes" id="UP000824130"/>
    </source>
</evidence>
<protein>
    <submittedName>
        <fullName evidence="2">Macro domain-containing protein</fullName>
    </submittedName>
</protein>
<dbReference type="InterPro" id="IPR043472">
    <property type="entry name" value="Macro_dom-like"/>
</dbReference>
<evidence type="ECO:0000313" key="2">
    <source>
        <dbReference type="EMBL" id="HIU95770.1"/>
    </source>
</evidence>
<dbReference type="InterPro" id="IPR002589">
    <property type="entry name" value="Macro_dom"/>
</dbReference>
<name>A0A9D1SUG2_9FIRM</name>
<comment type="caution">
    <text evidence="2">The sequence shown here is derived from an EMBL/GenBank/DDBJ whole genome shotgun (WGS) entry which is preliminary data.</text>
</comment>
<evidence type="ECO:0000259" key="1">
    <source>
        <dbReference type="PROSITE" id="PS51154"/>
    </source>
</evidence>
<dbReference type="SMART" id="SM00506">
    <property type="entry name" value="A1pp"/>
    <property type="match status" value="1"/>
</dbReference>
<dbReference type="EMBL" id="DVOB01000078">
    <property type="protein sequence ID" value="HIU95770.1"/>
    <property type="molecule type" value="Genomic_DNA"/>
</dbReference>
<gene>
    <name evidence="2" type="ORF">IAD25_03560</name>
</gene>
<reference evidence="2" key="2">
    <citation type="journal article" date="2021" name="PeerJ">
        <title>Extensive microbial diversity within the chicken gut microbiome revealed by metagenomics and culture.</title>
        <authorList>
            <person name="Gilroy R."/>
            <person name="Ravi A."/>
            <person name="Getino M."/>
            <person name="Pursley I."/>
            <person name="Horton D.L."/>
            <person name="Alikhan N.F."/>
            <person name="Baker D."/>
            <person name="Gharbi K."/>
            <person name="Hall N."/>
            <person name="Watson M."/>
            <person name="Adriaenssens E.M."/>
            <person name="Foster-Nyarko E."/>
            <person name="Jarju S."/>
            <person name="Secka A."/>
            <person name="Antonio M."/>
            <person name="Oren A."/>
            <person name="Chaudhuri R.R."/>
            <person name="La Ragione R."/>
            <person name="Hildebrand F."/>
            <person name="Pallen M.J."/>
        </authorList>
    </citation>
    <scope>NUCLEOTIDE SEQUENCE</scope>
    <source>
        <strain evidence="2">ChiSjej4B22-8349</strain>
    </source>
</reference>
<organism evidence="2 3">
    <name type="scientific">Candidatus Allocopromorpha excrementipullorum</name>
    <dbReference type="NCBI Taxonomy" id="2840743"/>
    <lineage>
        <taxon>Bacteria</taxon>
        <taxon>Bacillati</taxon>
        <taxon>Bacillota</taxon>
        <taxon>Clostridia</taxon>
        <taxon>Eubacteriales</taxon>
        <taxon>Eubacteriaceae</taxon>
        <taxon>Eubacteriaceae incertae sedis</taxon>
        <taxon>Candidatus Allocopromorpha</taxon>
    </lineage>
</organism>
<dbReference type="PANTHER" id="PTHR11106:SF27">
    <property type="entry name" value="MACRO DOMAIN-CONTAINING PROTEIN"/>
    <property type="match status" value="1"/>
</dbReference>
<sequence length="229" mass="24777">MDKWPDCVGFVINPYSDKIWVNEAIRGKIAGFEPKSHVAFVKGSVLDMKVSAIVNSAHRTLLGDSMVDEIIMDDADGAPVAEAYLCSGGLNGAVHKMAGPELFDECRTLGGCETGEAKVTGAYGIDNADYIIHTVGPVYGGETSDEEDSKLLERCYRNALDLAVEKKCDSVAFPCISAGAAGFPLGKSAMIAVITVVEWFEAHPDVVMNVYLCSFTENEYKNYLRMIKS</sequence>
<proteinExistence type="predicted"/>
<dbReference type="PANTHER" id="PTHR11106">
    <property type="entry name" value="GANGLIOSIDE INDUCED DIFFERENTIATION ASSOCIATED PROTEIN 2-RELATED"/>
    <property type="match status" value="1"/>
</dbReference>
<dbReference type="Proteomes" id="UP000824130">
    <property type="component" value="Unassembled WGS sequence"/>
</dbReference>